<keyword evidence="6" id="KW-1185">Reference proteome</keyword>
<dbReference type="InterPro" id="IPR017871">
    <property type="entry name" value="ABC_transporter-like_CS"/>
</dbReference>
<dbReference type="PANTHER" id="PTHR43423:SF1">
    <property type="entry name" value="ABC TRANSPORTER I FAMILY MEMBER 17"/>
    <property type="match status" value="1"/>
</dbReference>
<dbReference type="InterPro" id="IPR003439">
    <property type="entry name" value="ABC_transporter-like_ATP-bd"/>
</dbReference>
<reference evidence="5 6" key="1">
    <citation type="submission" date="2013-08" db="EMBL/GenBank/DDBJ databases">
        <authorList>
            <person name="Weinstock G."/>
            <person name="Sodergren E."/>
            <person name="Wylie T."/>
            <person name="Fulton L."/>
            <person name="Fulton R."/>
            <person name="Fronick C."/>
            <person name="O'Laughlin M."/>
            <person name="Godfrey J."/>
            <person name="Miner T."/>
            <person name="Herter B."/>
            <person name="Appelbaum E."/>
            <person name="Cordes M."/>
            <person name="Lek S."/>
            <person name="Wollam A."/>
            <person name="Pepin K.H."/>
            <person name="Palsikar V.B."/>
            <person name="Mitreva M."/>
            <person name="Wilson R.K."/>
        </authorList>
    </citation>
    <scope>NUCLEOTIDE SEQUENCE [LARGE SCALE GENOMIC DNA]</scope>
    <source>
        <strain evidence="5 6">ATCC 12856</strain>
    </source>
</reference>
<evidence type="ECO:0000256" key="1">
    <source>
        <dbReference type="ARBA" id="ARBA00022448"/>
    </source>
</evidence>
<dbReference type="PATRIC" id="fig|649747.3.peg.1275"/>
<dbReference type="GO" id="GO:0005524">
    <property type="term" value="F:ATP binding"/>
    <property type="evidence" value="ECO:0007669"/>
    <property type="project" value="UniProtKB-KW"/>
</dbReference>
<sequence>MKYEKRYDTQRGDSHAMGSEFILELQCISKSYRTPHHRSTPLKNVTANVANGDFIIITGPSGTGKSTLFRLLTRLEEPDEGQILYLGKPLFEWHPPELRQKLHYVFQAPVLFPGTVADNLSYSARLKGNTLQTEEMEDLLRRVALPQNYISRRIEELSGGEKQRVNIARSLSLAPDVLLLDEPTSALDEKSAKHIESEIKAYHEAGHTVLWITHSPEQAKRLGSILWRLKDGLLETELVP</sequence>
<dbReference type="AlphaFoldDB" id="U1X7G9"/>
<gene>
    <name evidence="5" type="ORF">HMPREF0083_01404</name>
</gene>
<dbReference type="EMBL" id="AWSJ01000092">
    <property type="protein sequence ID" value="ERI10498.1"/>
    <property type="molecule type" value="Genomic_DNA"/>
</dbReference>
<dbReference type="InterPro" id="IPR003593">
    <property type="entry name" value="AAA+_ATPase"/>
</dbReference>
<dbReference type="Gene3D" id="3.40.50.300">
    <property type="entry name" value="P-loop containing nucleotide triphosphate hydrolases"/>
    <property type="match status" value="1"/>
</dbReference>
<dbReference type="eggNOG" id="COG1117">
    <property type="taxonomic scope" value="Bacteria"/>
</dbReference>
<dbReference type="GO" id="GO:0016887">
    <property type="term" value="F:ATP hydrolysis activity"/>
    <property type="evidence" value="ECO:0007669"/>
    <property type="project" value="InterPro"/>
</dbReference>
<dbReference type="SUPFAM" id="SSF52540">
    <property type="entry name" value="P-loop containing nucleoside triphosphate hydrolases"/>
    <property type="match status" value="1"/>
</dbReference>
<evidence type="ECO:0000313" key="5">
    <source>
        <dbReference type="EMBL" id="ERI10498.1"/>
    </source>
</evidence>
<keyword evidence="1" id="KW-0813">Transport</keyword>
<evidence type="ECO:0000256" key="3">
    <source>
        <dbReference type="ARBA" id="ARBA00022840"/>
    </source>
</evidence>
<protein>
    <submittedName>
        <fullName evidence="5">ABC transporter, ATP-binding protein</fullName>
    </submittedName>
</protein>
<accession>U1X7G9</accession>
<evidence type="ECO:0000313" key="6">
    <source>
        <dbReference type="Proteomes" id="UP000016511"/>
    </source>
</evidence>
<dbReference type="HOGENOM" id="CLU_000604_1_22_9"/>
<dbReference type="STRING" id="649747.HMPREF0083_01404"/>
<dbReference type="InterPro" id="IPR027417">
    <property type="entry name" value="P-loop_NTPase"/>
</dbReference>
<feature type="domain" description="ABC transporter" evidence="4">
    <location>
        <begin position="23"/>
        <end position="239"/>
    </location>
</feature>
<name>U1X7G9_ANEAE</name>
<organism evidence="5 6">
    <name type="scientific">Aneurinibacillus aneurinilyticus ATCC 12856</name>
    <dbReference type="NCBI Taxonomy" id="649747"/>
    <lineage>
        <taxon>Bacteria</taxon>
        <taxon>Bacillati</taxon>
        <taxon>Bacillota</taxon>
        <taxon>Bacilli</taxon>
        <taxon>Bacillales</taxon>
        <taxon>Paenibacillaceae</taxon>
        <taxon>Aneurinibacillus group</taxon>
        <taxon>Aneurinibacillus</taxon>
    </lineage>
</organism>
<dbReference type="SMART" id="SM00382">
    <property type="entry name" value="AAA"/>
    <property type="match status" value="1"/>
</dbReference>
<keyword evidence="2" id="KW-0547">Nucleotide-binding</keyword>
<evidence type="ECO:0000256" key="2">
    <source>
        <dbReference type="ARBA" id="ARBA00022741"/>
    </source>
</evidence>
<dbReference type="PROSITE" id="PS00211">
    <property type="entry name" value="ABC_TRANSPORTER_1"/>
    <property type="match status" value="1"/>
</dbReference>
<keyword evidence="3 5" id="KW-0067">ATP-binding</keyword>
<dbReference type="Pfam" id="PF00005">
    <property type="entry name" value="ABC_tran"/>
    <property type="match status" value="1"/>
</dbReference>
<comment type="caution">
    <text evidence="5">The sequence shown here is derived from an EMBL/GenBank/DDBJ whole genome shotgun (WGS) entry which is preliminary data.</text>
</comment>
<evidence type="ECO:0000259" key="4">
    <source>
        <dbReference type="PROSITE" id="PS50893"/>
    </source>
</evidence>
<dbReference type="PANTHER" id="PTHR43423">
    <property type="entry name" value="ABC TRANSPORTER I FAMILY MEMBER 17"/>
    <property type="match status" value="1"/>
</dbReference>
<proteinExistence type="predicted"/>
<dbReference type="Proteomes" id="UP000016511">
    <property type="component" value="Unassembled WGS sequence"/>
</dbReference>
<dbReference type="PROSITE" id="PS50893">
    <property type="entry name" value="ABC_TRANSPORTER_2"/>
    <property type="match status" value="1"/>
</dbReference>